<dbReference type="SMART" id="SM00388">
    <property type="entry name" value="HisKA"/>
    <property type="match status" value="1"/>
</dbReference>
<evidence type="ECO:0000256" key="8">
    <source>
        <dbReference type="ARBA" id="ARBA00023012"/>
    </source>
</evidence>
<dbReference type="GO" id="GO:0016301">
    <property type="term" value="F:kinase activity"/>
    <property type="evidence" value="ECO:0007669"/>
    <property type="project" value="UniProtKB-KW"/>
</dbReference>
<dbReference type="SUPFAM" id="SSF47384">
    <property type="entry name" value="Homodimeric domain of signal transducing histidine kinase"/>
    <property type="match status" value="1"/>
</dbReference>
<feature type="domain" description="Histidine kinase" evidence="10">
    <location>
        <begin position="270"/>
        <end position="486"/>
    </location>
</feature>
<evidence type="ECO:0000313" key="11">
    <source>
        <dbReference type="EMBL" id="MEM5499650.1"/>
    </source>
</evidence>
<accession>A0ABU9T0K3</accession>
<keyword evidence="8" id="KW-0902">Two-component regulatory system</keyword>
<evidence type="ECO:0000256" key="1">
    <source>
        <dbReference type="ARBA" id="ARBA00000085"/>
    </source>
</evidence>
<keyword evidence="3" id="KW-0597">Phosphoprotein</keyword>
<keyword evidence="12" id="KW-1185">Reference proteome</keyword>
<evidence type="ECO:0000256" key="5">
    <source>
        <dbReference type="ARBA" id="ARBA00022741"/>
    </source>
</evidence>
<keyword evidence="9" id="KW-0472">Membrane</keyword>
<keyword evidence="7" id="KW-0067">ATP-binding</keyword>
<feature type="transmembrane region" description="Helical" evidence="9">
    <location>
        <begin position="7"/>
        <end position="26"/>
    </location>
</feature>
<dbReference type="CDD" id="cd00075">
    <property type="entry name" value="HATPase"/>
    <property type="match status" value="1"/>
</dbReference>
<feature type="transmembrane region" description="Helical" evidence="9">
    <location>
        <begin position="163"/>
        <end position="185"/>
    </location>
</feature>
<dbReference type="EMBL" id="JBBMQS010000016">
    <property type="protein sequence ID" value="MEM5499650.1"/>
    <property type="molecule type" value="Genomic_DNA"/>
</dbReference>
<dbReference type="InterPro" id="IPR036097">
    <property type="entry name" value="HisK_dim/P_sf"/>
</dbReference>
<dbReference type="PROSITE" id="PS50109">
    <property type="entry name" value="HIS_KIN"/>
    <property type="match status" value="1"/>
</dbReference>
<evidence type="ECO:0000256" key="6">
    <source>
        <dbReference type="ARBA" id="ARBA00022777"/>
    </source>
</evidence>
<dbReference type="InterPro" id="IPR005467">
    <property type="entry name" value="His_kinase_dom"/>
</dbReference>
<gene>
    <name evidence="11" type="ORF">WNY77_19720</name>
</gene>
<keyword evidence="9" id="KW-0812">Transmembrane</keyword>
<dbReference type="Pfam" id="PF02518">
    <property type="entry name" value="HATPase_c"/>
    <property type="match status" value="1"/>
</dbReference>
<dbReference type="EC" id="2.7.13.3" evidence="2"/>
<keyword evidence="5" id="KW-0547">Nucleotide-binding</keyword>
<proteinExistence type="predicted"/>
<organism evidence="11 12">
    <name type="scientific">Paraglaciecola mesophila</name>
    <dbReference type="NCBI Taxonomy" id="197222"/>
    <lineage>
        <taxon>Bacteria</taxon>
        <taxon>Pseudomonadati</taxon>
        <taxon>Pseudomonadota</taxon>
        <taxon>Gammaproteobacteria</taxon>
        <taxon>Alteromonadales</taxon>
        <taxon>Alteromonadaceae</taxon>
        <taxon>Paraglaciecola</taxon>
    </lineage>
</organism>
<sequence length="486" mass="55193">MKISSKLILIVMLTIFEITLTLFSILEISKGAKFHQLNSLHLKYTVQFSTHISKLEKDQIEERESDIEQLRIAVKNVRQQPIECLDTVDFVNGFIMRQIGTFHAVKICEKDINDANFALNVIDNYAQGSIDRERFIADLKEVSQRFNQNSSDFEKPVADTVSFVMRTMVPFVICISLFNILFITYMSKTISSSIRNTIKLLRRTDDTQILFEQIEKRTTGELKTLLKVAKKRIANEMLTAQINQKLERLVEERTTSLLRANEELAQFAYRASHDLKAPLTSAKMLTQFIVEDIENGNYANAIMDTNKIHDQMERLETLVIGILSLTSADAENGHFSDISLDAIIESIEQRLFGPENISRGFIQLTDATTQPLISDEVRITQILENLISNAWKYRDESKATTPYVKVSAIELHDALQLSVEDNGLGIPNDRKDEIFQMFKRFHPKVSSGSGLGLAIIKKHVDILKGTIVVDSSPRGTSFMITLPKQV</sequence>
<evidence type="ECO:0000256" key="2">
    <source>
        <dbReference type="ARBA" id="ARBA00012438"/>
    </source>
</evidence>
<dbReference type="Gene3D" id="1.10.287.130">
    <property type="match status" value="1"/>
</dbReference>
<dbReference type="RefSeq" id="WP_342882722.1">
    <property type="nucleotide sequence ID" value="NZ_JBBMQS010000016.1"/>
</dbReference>
<dbReference type="InterPro" id="IPR004358">
    <property type="entry name" value="Sig_transdc_His_kin-like_C"/>
</dbReference>
<dbReference type="SMART" id="SM00387">
    <property type="entry name" value="HATPase_c"/>
    <property type="match status" value="1"/>
</dbReference>
<dbReference type="PANTHER" id="PTHR42878">
    <property type="entry name" value="TWO-COMPONENT HISTIDINE KINASE"/>
    <property type="match status" value="1"/>
</dbReference>
<dbReference type="SUPFAM" id="SSF55874">
    <property type="entry name" value="ATPase domain of HSP90 chaperone/DNA topoisomerase II/histidine kinase"/>
    <property type="match status" value="1"/>
</dbReference>
<dbReference type="InterPro" id="IPR050351">
    <property type="entry name" value="BphY/WalK/GraS-like"/>
</dbReference>
<dbReference type="CDD" id="cd00082">
    <property type="entry name" value="HisKA"/>
    <property type="match status" value="1"/>
</dbReference>
<keyword evidence="4" id="KW-0808">Transferase</keyword>
<dbReference type="PRINTS" id="PR00344">
    <property type="entry name" value="BCTRLSENSOR"/>
</dbReference>
<protein>
    <recommendedName>
        <fullName evidence="2">histidine kinase</fullName>
        <ecNumber evidence="2">2.7.13.3</ecNumber>
    </recommendedName>
</protein>
<comment type="catalytic activity">
    <reaction evidence="1">
        <text>ATP + protein L-histidine = ADP + protein N-phospho-L-histidine.</text>
        <dbReference type="EC" id="2.7.13.3"/>
    </reaction>
</comment>
<evidence type="ECO:0000259" key="10">
    <source>
        <dbReference type="PROSITE" id="PS50109"/>
    </source>
</evidence>
<evidence type="ECO:0000256" key="4">
    <source>
        <dbReference type="ARBA" id="ARBA00022679"/>
    </source>
</evidence>
<reference evidence="11 12" key="1">
    <citation type="submission" date="2024-03" db="EMBL/GenBank/DDBJ databases">
        <title>Community enrichment and isolation of bacterial strains for fucoidan degradation.</title>
        <authorList>
            <person name="Sichert A."/>
        </authorList>
    </citation>
    <scope>NUCLEOTIDE SEQUENCE [LARGE SCALE GENOMIC DNA]</scope>
    <source>
        <strain evidence="11 12">AS12</strain>
    </source>
</reference>
<keyword evidence="6 11" id="KW-0418">Kinase</keyword>
<dbReference type="InterPro" id="IPR003661">
    <property type="entry name" value="HisK_dim/P_dom"/>
</dbReference>
<dbReference type="InterPro" id="IPR036890">
    <property type="entry name" value="HATPase_C_sf"/>
</dbReference>
<comment type="caution">
    <text evidence="11">The sequence shown here is derived from an EMBL/GenBank/DDBJ whole genome shotgun (WGS) entry which is preliminary data.</text>
</comment>
<name>A0ABU9T0K3_9ALTE</name>
<dbReference type="Gene3D" id="3.30.565.10">
    <property type="entry name" value="Histidine kinase-like ATPase, C-terminal domain"/>
    <property type="match status" value="1"/>
</dbReference>
<dbReference type="PANTHER" id="PTHR42878:SF7">
    <property type="entry name" value="SENSOR HISTIDINE KINASE GLRK"/>
    <property type="match status" value="1"/>
</dbReference>
<dbReference type="InterPro" id="IPR003594">
    <property type="entry name" value="HATPase_dom"/>
</dbReference>
<keyword evidence="9" id="KW-1133">Transmembrane helix</keyword>
<evidence type="ECO:0000256" key="3">
    <source>
        <dbReference type="ARBA" id="ARBA00022553"/>
    </source>
</evidence>
<evidence type="ECO:0000313" key="12">
    <source>
        <dbReference type="Proteomes" id="UP001461163"/>
    </source>
</evidence>
<evidence type="ECO:0000256" key="7">
    <source>
        <dbReference type="ARBA" id="ARBA00022840"/>
    </source>
</evidence>
<dbReference type="Proteomes" id="UP001461163">
    <property type="component" value="Unassembled WGS sequence"/>
</dbReference>
<evidence type="ECO:0000256" key="9">
    <source>
        <dbReference type="SAM" id="Phobius"/>
    </source>
</evidence>